<dbReference type="GeneID" id="64590603"/>
<dbReference type="AlphaFoldDB" id="A0A9P7JA01"/>
<keyword evidence="3" id="KW-1185">Reference proteome</keyword>
<dbReference type="RefSeq" id="XP_041168088.1">
    <property type="nucleotide sequence ID" value="XM_041296839.1"/>
</dbReference>
<gene>
    <name evidence="2" type="ORF">HD556DRAFT_1222861</name>
</gene>
<comment type="caution">
    <text evidence="2">The sequence shown here is derived from an EMBL/GenBank/DDBJ whole genome shotgun (WGS) entry which is preliminary data.</text>
</comment>
<protein>
    <submittedName>
        <fullName evidence="2">Uncharacterized protein</fullName>
    </submittedName>
</protein>
<name>A0A9P7JA01_9AGAM</name>
<feature type="region of interest" description="Disordered" evidence="1">
    <location>
        <begin position="15"/>
        <end position="36"/>
    </location>
</feature>
<reference evidence="2" key="1">
    <citation type="journal article" date="2020" name="New Phytol.">
        <title>Comparative genomics reveals dynamic genome evolution in host specialist ectomycorrhizal fungi.</title>
        <authorList>
            <person name="Lofgren L.A."/>
            <person name="Nguyen N.H."/>
            <person name="Vilgalys R."/>
            <person name="Ruytinx J."/>
            <person name="Liao H.L."/>
            <person name="Branco S."/>
            <person name="Kuo A."/>
            <person name="LaButti K."/>
            <person name="Lipzen A."/>
            <person name="Andreopoulos W."/>
            <person name="Pangilinan J."/>
            <person name="Riley R."/>
            <person name="Hundley H."/>
            <person name="Na H."/>
            <person name="Barry K."/>
            <person name="Grigoriev I.V."/>
            <person name="Stajich J.E."/>
            <person name="Kennedy P.G."/>
        </authorList>
    </citation>
    <scope>NUCLEOTIDE SEQUENCE</scope>
    <source>
        <strain evidence="2">S12</strain>
    </source>
</reference>
<dbReference type="EMBL" id="JABBWE010000001">
    <property type="protein sequence ID" value="KAG1810423.1"/>
    <property type="molecule type" value="Genomic_DNA"/>
</dbReference>
<dbReference type="Proteomes" id="UP000719766">
    <property type="component" value="Unassembled WGS sequence"/>
</dbReference>
<accession>A0A9P7JA01</accession>
<evidence type="ECO:0000256" key="1">
    <source>
        <dbReference type="SAM" id="MobiDB-lite"/>
    </source>
</evidence>
<feature type="non-terminal residue" evidence="2">
    <location>
        <position position="1"/>
    </location>
</feature>
<evidence type="ECO:0000313" key="3">
    <source>
        <dbReference type="Proteomes" id="UP000719766"/>
    </source>
</evidence>
<organism evidence="2 3">
    <name type="scientific">Suillus plorans</name>
    <dbReference type="NCBI Taxonomy" id="116603"/>
    <lineage>
        <taxon>Eukaryota</taxon>
        <taxon>Fungi</taxon>
        <taxon>Dikarya</taxon>
        <taxon>Basidiomycota</taxon>
        <taxon>Agaricomycotina</taxon>
        <taxon>Agaricomycetes</taxon>
        <taxon>Agaricomycetidae</taxon>
        <taxon>Boletales</taxon>
        <taxon>Suillineae</taxon>
        <taxon>Suillaceae</taxon>
        <taxon>Suillus</taxon>
    </lineage>
</organism>
<sequence>DEIIELHRAALLRPPGHPDRSMSFNNLSAGLRDRPPQQYVPSDIDELGGTALLLRPLGHPDRCLSTILPSTFKLDFFSDAGRLG</sequence>
<dbReference type="OrthoDB" id="2685210at2759"/>
<proteinExistence type="predicted"/>
<evidence type="ECO:0000313" key="2">
    <source>
        <dbReference type="EMBL" id="KAG1810423.1"/>
    </source>
</evidence>